<gene>
    <name evidence="2" type="ORF">DYB37_011461</name>
</gene>
<dbReference type="Pfam" id="PF00026">
    <property type="entry name" value="Asp"/>
    <property type="match status" value="1"/>
</dbReference>
<organism evidence="2 3">
    <name type="scientific">Aphanomyces astaci</name>
    <name type="common">Crayfish plague agent</name>
    <dbReference type="NCBI Taxonomy" id="112090"/>
    <lineage>
        <taxon>Eukaryota</taxon>
        <taxon>Sar</taxon>
        <taxon>Stramenopiles</taxon>
        <taxon>Oomycota</taxon>
        <taxon>Saprolegniomycetes</taxon>
        <taxon>Saprolegniales</taxon>
        <taxon>Verrucalvaceae</taxon>
        <taxon>Aphanomyces</taxon>
    </lineage>
</organism>
<accession>A0A418FHM1</accession>
<dbReference type="PROSITE" id="PS51767">
    <property type="entry name" value="PEPTIDASE_A1"/>
    <property type="match status" value="1"/>
</dbReference>
<dbReference type="PROSITE" id="PS00141">
    <property type="entry name" value="ASP_PROTEASE"/>
    <property type="match status" value="1"/>
</dbReference>
<dbReference type="InterPro" id="IPR021109">
    <property type="entry name" value="Peptidase_aspartic_dom_sf"/>
</dbReference>
<evidence type="ECO:0000313" key="3">
    <source>
        <dbReference type="Proteomes" id="UP000285430"/>
    </source>
</evidence>
<comment type="caution">
    <text evidence="2">The sequence shown here is derived from an EMBL/GenBank/DDBJ whole genome shotgun (WGS) entry which is preliminary data.</text>
</comment>
<dbReference type="Gene3D" id="2.40.70.10">
    <property type="entry name" value="Acid Proteases"/>
    <property type="match status" value="1"/>
</dbReference>
<feature type="domain" description="Peptidase A1" evidence="1">
    <location>
        <begin position="352"/>
        <end position="717"/>
    </location>
</feature>
<name>A0A418FHM1_APHAT</name>
<evidence type="ECO:0000313" key="2">
    <source>
        <dbReference type="EMBL" id="RHZ29486.1"/>
    </source>
</evidence>
<dbReference type="SUPFAM" id="SSF50630">
    <property type="entry name" value="Acid proteases"/>
    <property type="match status" value="1"/>
</dbReference>
<dbReference type="PANTHER" id="PTHR34496:SF6">
    <property type="entry name" value="GLYCOSYLTRANSFERASE 2-LIKE DOMAIN-CONTAINING PROTEIN"/>
    <property type="match status" value="1"/>
</dbReference>
<dbReference type="EMBL" id="QUTH01001733">
    <property type="protein sequence ID" value="RHZ29486.1"/>
    <property type="molecule type" value="Genomic_DNA"/>
</dbReference>
<dbReference type="InterPro" id="IPR021067">
    <property type="entry name" value="Glycosyltransferase"/>
</dbReference>
<dbReference type="AlphaFoldDB" id="A0A418FHM1"/>
<dbReference type="InterPro" id="IPR001969">
    <property type="entry name" value="Aspartic_peptidase_AS"/>
</dbReference>
<dbReference type="Proteomes" id="UP000285430">
    <property type="component" value="Unassembled WGS sequence"/>
</dbReference>
<dbReference type="InterPro" id="IPR033121">
    <property type="entry name" value="PEPTIDASE_A1"/>
</dbReference>
<dbReference type="PANTHER" id="PTHR34496">
    <property type="entry name" value="GLCNAC TRANSFERASE-RELATED"/>
    <property type="match status" value="1"/>
</dbReference>
<dbReference type="Pfam" id="PF11397">
    <property type="entry name" value="GlcNAc"/>
    <property type="match status" value="2"/>
</dbReference>
<evidence type="ECO:0000259" key="1">
    <source>
        <dbReference type="PROSITE" id="PS51767"/>
    </source>
</evidence>
<proteinExistence type="predicted"/>
<protein>
    <recommendedName>
        <fullName evidence="1">Peptidase A1 domain-containing protein</fullName>
    </recommendedName>
</protein>
<dbReference type="GO" id="GO:0004190">
    <property type="term" value="F:aspartic-type endopeptidase activity"/>
    <property type="evidence" value="ECO:0007669"/>
    <property type="project" value="InterPro"/>
</dbReference>
<dbReference type="CDD" id="cd05471">
    <property type="entry name" value="pepsin_like"/>
    <property type="match status" value="1"/>
</dbReference>
<dbReference type="GO" id="GO:0006508">
    <property type="term" value="P:proteolysis"/>
    <property type="evidence" value="ECO:0007669"/>
    <property type="project" value="InterPro"/>
</dbReference>
<dbReference type="VEuPathDB" id="FungiDB:H257_08062"/>
<dbReference type="InterPro" id="IPR034164">
    <property type="entry name" value="Pepsin-like_dom"/>
</dbReference>
<sequence length="717" mass="79419">MKDTKARTICSETTLLQSVEVAILHLTAYSTMRFFGALPLSAFVVMALQTRLGAMAGTSTPIPYGVFHTLSYESHNPKDPYDPNWKEPKIDVMLYPETQNIPLDNLSKHLRPPPPRIPDSYDIFVGLSSFRDGERCGYTLFTGFLRAIRPNRLFFGVVDQVLENDTTCLIEYCKLAHNEWPYDDCRFRSQIRVDELHADSARGPVFARHHQQKLIHDEEFCLQVDAHSAFTKDWDLGVVSDWKATNNEMAVLSTYLHDLHNFISDDGSNNAPDHLPHVCQTMRGTNGLVRNIGADLIVESKHPQLSALWAAGFSFSKCHAEKRVPVDPYMLWMFEGEEFLRSSHLWTAGYDMYSPSRVGSVVYHNYTSIPARFEQMQVSDEAVRTRERTMAENRFRLVVDWPFEGPVNTFELTTTYAMGRVRSLDQYLEFSGVTFAPDQVDAHTCRQLYWVPYADPTSVEALLGNWHMDSSSFDAYLVAETALLGNFNGSLSSTLTILPTGSFAYHPENGILGMQQDPSTLLAAMVRQGRVSRNAFSLCLAPLGTGTIVLGGVDDYLHNDVMQYVPLVRPPSSKYFSVDVVDVIVGATSLGLDSTAYVGFGGTQSSGQSFIVDSGSTISQLPVAVFDKLMQVLQEATGIASFGMGTNVVVPPLVMAKLPTLRLVLSGGTKGTGTVQLVMLPEQYVMTVPDSTTTTTTTQQVVGFRRGTAAIGGGRVH</sequence>
<reference evidence="2 3" key="1">
    <citation type="submission" date="2018-08" db="EMBL/GenBank/DDBJ databases">
        <title>Aphanomyces genome sequencing and annotation.</title>
        <authorList>
            <person name="Minardi D."/>
            <person name="Oidtmann B."/>
            <person name="Van Der Giezen M."/>
            <person name="Studholme D.J."/>
        </authorList>
    </citation>
    <scope>NUCLEOTIDE SEQUENCE [LARGE SCALE GENOMIC DNA]</scope>
    <source>
        <strain evidence="2 3">Da</strain>
    </source>
</reference>